<feature type="region of interest" description="Disordered" evidence="1">
    <location>
        <begin position="1"/>
        <end position="27"/>
    </location>
</feature>
<feature type="non-terminal residue" evidence="3">
    <location>
        <position position="1"/>
    </location>
</feature>
<dbReference type="PANTHER" id="PTHR13771">
    <property type="entry name" value="INTERCELLULAR ADHESION MOLECULE"/>
    <property type="match status" value="1"/>
</dbReference>
<dbReference type="EMBL" id="JAGXEW010000038">
    <property type="protein sequence ID" value="KAK1153994.1"/>
    <property type="molecule type" value="Genomic_DNA"/>
</dbReference>
<organism evidence="3 4">
    <name type="scientific">Acipenser oxyrinchus oxyrinchus</name>
    <dbReference type="NCBI Taxonomy" id="40147"/>
    <lineage>
        <taxon>Eukaryota</taxon>
        <taxon>Metazoa</taxon>
        <taxon>Chordata</taxon>
        <taxon>Craniata</taxon>
        <taxon>Vertebrata</taxon>
        <taxon>Euteleostomi</taxon>
        <taxon>Actinopterygii</taxon>
        <taxon>Chondrostei</taxon>
        <taxon>Acipenseriformes</taxon>
        <taxon>Acipenseridae</taxon>
        <taxon>Acipenser</taxon>
    </lineage>
</organism>
<dbReference type="PANTHER" id="PTHR13771:SF9">
    <property type="entry name" value="INTERCELLULAR ADHESION MOLECULE 5"/>
    <property type="match status" value="1"/>
</dbReference>
<dbReference type="Pfam" id="PF13895">
    <property type="entry name" value="Ig_2"/>
    <property type="match status" value="1"/>
</dbReference>
<comment type="caution">
    <text evidence="3">The sequence shown here is derived from an EMBL/GenBank/DDBJ whole genome shotgun (WGS) entry which is preliminary data.</text>
</comment>
<gene>
    <name evidence="3" type="primary">Pxdn</name>
    <name evidence="3" type="ORF">AOXY_G29244</name>
</gene>
<dbReference type="SUPFAM" id="SSF48726">
    <property type="entry name" value="Immunoglobulin"/>
    <property type="match status" value="2"/>
</dbReference>
<evidence type="ECO:0000313" key="4">
    <source>
        <dbReference type="Proteomes" id="UP001230051"/>
    </source>
</evidence>
<dbReference type="InterPro" id="IPR007110">
    <property type="entry name" value="Ig-like_dom"/>
</dbReference>
<evidence type="ECO:0000313" key="3">
    <source>
        <dbReference type="EMBL" id="KAK1153994.1"/>
    </source>
</evidence>
<dbReference type="InterPro" id="IPR013098">
    <property type="entry name" value="Ig_I-set"/>
</dbReference>
<dbReference type="GO" id="GO:0007155">
    <property type="term" value="P:cell adhesion"/>
    <property type="evidence" value="ECO:0007669"/>
    <property type="project" value="InterPro"/>
</dbReference>
<evidence type="ECO:0000256" key="1">
    <source>
        <dbReference type="SAM" id="MobiDB-lite"/>
    </source>
</evidence>
<feature type="domain" description="Ig-like" evidence="2">
    <location>
        <begin position="64"/>
        <end position="154"/>
    </location>
</feature>
<dbReference type="PROSITE" id="PS50835">
    <property type="entry name" value="IG_LIKE"/>
    <property type="match status" value="2"/>
</dbReference>
<reference evidence="3" key="1">
    <citation type="submission" date="2022-02" db="EMBL/GenBank/DDBJ databases">
        <title>Atlantic sturgeon de novo genome assembly.</title>
        <authorList>
            <person name="Stock M."/>
            <person name="Klopp C."/>
            <person name="Guiguen Y."/>
            <person name="Cabau C."/>
            <person name="Parinello H."/>
            <person name="Santidrian Yebra-Pimentel E."/>
            <person name="Kuhl H."/>
            <person name="Dirks R.P."/>
            <person name="Guessner J."/>
            <person name="Wuertz S."/>
            <person name="Du K."/>
            <person name="Schartl M."/>
        </authorList>
    </citation>
    <scope>NUCLEOTIDE SEQUENCE</scope>
    <source>
        <strain evidence="3">STURGEONOMICS-FGT-2020</strain>
        <tissue evidence="3">Whole blood</tissue>
    </source>
</reference>
<proteinExistence type="predicted"/>
<dbReference type="AlphaFoldDB" id="A0AAD8FUQ1"/>
<dbReference type="SMART" id="SM00408">
    <property type="entry name" value="IGc2"/>
    <property type="match status" value="2"/>
</dbReference>
<dbReference type="InterPro" id="IPR036179">
    <property type="entry name" value="Ig-like_dom_sf"/>
</dbReference>
<dbReference type="InterPro" id="IPR047012">
    <property type="entry name" value="ICAM_VCAM"/>
</dbReference>
<dbReference type="Gene3D" id="2.60.40.10">
    <property type="entry name" value="Immunoglobulins"/>
    <property type="match status" value="2"/>
</dbReference>
<dbReference type="SMART" id="SM00409">
    <property type="entry name" value="IG"/>
    <property type="match status" value="2"/>
</dbReference>
<dbReference type="InterPro" id="IPR003598">
    <property type="entry name" value="Ig_sub2"/>
</dbReference>
<dbReference type="InterPro" id="IPR003599">
    <property type="entry name" value="Ig_sub"/>
</dbReference>
<accession>A0AAD8FUQ1</accession>
<dbReference type="Proteomes" id="UP001230051">
    <property type="component" value="Unassembled WGS sequence"/>
</dbReference>
<evidence type="ECO:0000259" key="2">
    <source>
        <dbReference type="PROSITE" id="PS50835"/>
    </source>
</evidence>
<keyword evidence="4" id="KW-1185">Reference proteome</keyword>
<feature type="compositionally biased region" description="Basic and acidic residues" evidence="1">
    <location>
        <begin position="1"/>
        <end position="10"/>
    </location>
</feature>
<dbReference type="GO" id="GO:0005178">
    <property type="term" value="F:integrin binding"/>
    <property type="evidence" value="ECO:0007669"/>
    <property type="project" value="InterPro"/>
</dbReference>
<sequence length="166" mass="18124">PVSKDLKEGETLSSHFDCEAEGNPPPKTVWLKDSKEFDSSKILTRTDGGVYQLKTMNKYGFATATVTVTVGLLSAAEENVEVREGGSIVLKCSADGNPAPTYEWKYPIADNVQEITKDGVSTVNITRASSSNDRVYECHAKNRYGVATKNITLTVGKFTFLPRRGV</sequence>
<feature type="domain" description="Ig-like" evidence="2">
    <location>
        <begin position="1"/>
        <end position="51"/>
    </location>
</feature>
<protein>
    <submittedName>
        <fullName evidence="3">Titin-like</fullName>
    </submittedName>
</protein>
<dbReference type="Pfam" id="PF07679">
    <property type="entry name" value="I-set"/>
    <property type="match status" value="1"/>
</dbReference>
<name>A0AAD8FUQ1_ACIOX</name>
<dbReference type="InterPro" id="IPR013783">
    <property type="entry name" value="Ig-like_fold"/>
</dbReference>